<dbReference type="SUPFAM" id="SSF46689">
    <property type="entry name" value="Homeodomain-like"/>
    <property type="match status" value="1"/>
</dbReference>
<dbReference type="KEGG" id="aol:S58_30150"/>
<keyword evidence="6" id="KW-1185">Reference proteome</keyword>
<dbReference type="eggNOG" id="COG1309">
    <property type="taxonomic scope" value="Bacteria"/>
</dbReference>
<dbReference type="InterPro" id="IPR050109">
    <property type="entry name" value="HTH-type_TetR-like_transc_reg"/>
</dbReference>
<dbReference type="PANTHER" id="PTHR30055:SF146">
    <property type="entry name" value="HTH-TYPE TRANSCRIPTIONAL DUAL REGULATOR CECR"/>
    <property type="match status" value="1"/>
</dbReference>
<name>M4ZS06_9BRAD</name>
<evidence type="ECO:0000256" key="1">
    <source>
        <dbReference type="ARBA" id="ARBA00023125"/>
    </source>
</evidence>
<dbReference type="GO" id="GO:0003700">
    <property type="term" value="F:DNA-binding transcription factor activity"/>
    <property type="evidence" value="ECO:0007669"/>
    <property type="project" value="TreeGrafter"/>
</dbReference>
<proteinExistence type="predicted"/>
<dbReference type="PANTHER" id="PTHR30055">
    <property type="entry name" value="HTH-TYPE TRANSCRIPTIONAL REGULATOR RUTR"/>
    <property type="match status" value="1"/>
</dbReference>
<dbReference type="InterPro" id="IPR009057">
    <property type="entry name" value="Homeodomain-like_sf"/>
</dbReference>
<dbReference type="Pfam" id="PF00440">
    <property type="entry name" value="TetR_N"/>
    <property type="match status" value="1"/>
</dbReference>
<keyword evidence="1 2" id="KW-0238">DNA-binding</keyword>
<feature type="DNA-binding region" description="H-T-H motif" evidence="2">
    <location>
        <begin position="45"/>
        <end position="64"/>
    </location>
</feature>
<evidence type="ECO:0000259" key="4">
    <source>
        <dbReference type="PROSITE" id="PS50977"/>
    </source>
</evidence>
<evidence type="ECO:0000256" key="3">
    <source>
        <dbReference type="SAM" id="MobiDB-lite"/>
    </source>
</evidence>
<dbReference type="HOGENOM" id="CLU_105787_0_0_5"/>
<dbReference type="OrthoDB" id="7501070at2"/>
<dbReference type="STRING" id="1245469.S58_30150"/>
<dbReference type="RefSeq" id="WP_015666136.1">
    <property type="nucleotide sequence ID" value="NC_020453.1"/>
</dbReference>
<feature type="region of interest" description="Disordered" evidence="3">
    <location>
        <begin position="1"/>
        <end position="21"/>
    </location>
</feature>
<dbReference type="AlphaFoldDB" id="M4ZS06"/>
<gene>
    <name evidence="5" type="ORF">S58_30150</name>
</gene>
<feature type="domain" description="HTH tetR-type" evidence="4">
    <location>
        <begin position="22"/>
        <end position="82"/>
    </location>
</feature>
<evidence type="ECO:0000313" key="5">
    <source>
        <dbReference type="EMBL" id="BAM89015.1"/>
    </source>
</evidence>
<dbReference type="GO" id="GO:0000976">
    <property type="term" value="F:transcription cis-regulatory region binding"/>
    <property type="evidence" value="ECO:0007669"/>
    <property type="project" value="TreeGrafter"/>
</dbReference>
<reference evidence="5 6" key="1">
    <citation type="journal article" date="2013" name="Appl. Environ. Microbiol.">
        <title>Genome analysis suggests that the soil oligotrophic bacterium Agromonas oligotrophica (Bradyrhizobium oligotrophicum) is a nitrogen-fixing symbiont of Aeschynomene indica.</title>
        <authorList>
            <person name="Okubo T."/>
            <person name="Fukushima S."/>
            <person name="Itakura M."/>
            <person name="Oshima K."/>
            <person name="Longtonglang A."/>
            <person name="Teaumroong N."/>
            <person name="Mitsui H."/>
            <person name="Hattori M."/>
            <person name="Hattori R."/>
            <person name="Hattori T."/>
            <person name="Minamisawa K."/>
        </authorList>
    </citation>
    <scope>NUCLEOTIDE SEQUENCE [LARGE SCALE GENOMIC DNA]</scope>
    <source>
        <strain evidence="5 6">S58</strain>
    </source>
</reference>
<dbReference type="Proteomes" id="UP000011841">
    <property type="component" value="Chromosome"/>
</dbReference>
<evidence type="ECO:0000256" key="2">
    <source>
        <dbReference type="PROSITE-ProRule" id="PRU00335"/>
    </source>
</evidence>
<dbReference type="EMBL" id="AP012603">
    <property type="protein sequence ID" value="BAM89015.1"/>
    <property type="molecule type" value="Genomic_DNA"/>
</dbReference>
<dbReference type="PROSITE" id="PS50977">
    <property type="entry name" value="HTH_TETR_2"/>
    <property type="match status" value="1"/>
</dbReference>
<sequence>MPQRISPVDLPGVTPSRQQRSRETTLALLAAGAELLCTRGLAELSISELCAKIGATVGAFYSRFDSKEAYFNALLALTLRDGREQLLTPPPADPAARSDLDQRCRLLVRGIVLWMRQHKGVLRAALQRSEHGPNNWSGFKDLAQALSERATMVLLPAMRGTATAGRRAAATAAEKRTVAFGIQVVLGTLVNAILNDPGPLSIDDDEIADRLGACLLLLLRAGPDPTRPAAPRKSGAGRVRR</sequence>
<dbReference type="GeneID" id="301816880"/>
<dbReference type="Gene3D" id="1.10.357.10">
    <property type="entry name" value="Tetracycline Repressor, domain 2"/>
    <property type="match status" value="1"/>
</dbReference>
<dbReference type="InterPro" id="IPR001647">
    <property type="entry name" value="HTH_TetR"/>
</dbReference>
<protein>
    <recommendedName>
        <fullName evidence="4">HTH tetR-type domain-containing protein</fullName>
    </recommendedName>
</protein>
<dbReference type="PATRIC" id="fig|1245469.3.peg.3081"/>
<evidence type="ECO:0000313" key="6">
    <source>
        <dbReference type="Proteomes" id="UP000011841"/>
    </source>
</evidence>
<organism evidence="5 6">
    <name type="scientific">Bradyrhizobium oligotrophicum S58</name>
    <dbReference type="NCBI Taxonomy" id="1245469"/>
    <lineage>
        <taxon>Bacteria</taxon>
        <taxon>Pseudomonadati</taxon>
        <taxon>Pseudomonadota</taxon>
        <taxon>Alphaproteobacteria</taxon>
        <taxon>Hyphomicrobiales</taxon>
        <taxon>Nitrobacteraceae</taxon>
        <taxon>Bradyrhizobium</taxon>
    </lineage>
</organism>
<accession>M4ZS06</accession>